<feature type="transmembrane region" description="Helical" evidence="13">
    <location>
        <begin position="93"/>
        <end position="114"/>
    </location>
</feature>
<keyword evidence="7 12" id="KW-0297">G-protein coupled receptor</keyword>
<evidence type="ECO:0000313" key="14">
    <source>
        <dbReference type="EMBL" id="NXL69647.1"/>
    </source>
</evidence>
<dbReference type="SUPFAM" id="SSF81321">
    <property type="entry name" value="Family A G protein-coupled receptor-like"/>
    <property type="match status" value="1"/>
</dbReference>
<comment type="subcellular location">
    <subcellularLocation>
        <location evidence="1 12">Membrane</location>
        <topology evidence="1 12">Multi-pass membrane protein</topology>
    </subcellularLocation>
</comment>
<dbReference type="PANTHER" id="PTHR11394:SF47">
    <property type="entry name" value="TASTE RECEPTOR TYPE 2 MEMBER 40"/>
    <property type="match status" value="1"/>
</dbReference>
<dbReference type="OrthoDB" id="8876749at2759"/>
<dbReference type="PANTHER" id="PTHR11394">
    <property type="entry name" value="TASTE RECEPTOR TYPE 2"/>
    <property type="match status" value="1"/>
</dbReference>
<name>A0A7L0URN3_9PASE</name>
<feature type="transmembrane region" description="Helical" evidence="13">
    <location>
        <begin position="240"/>
        <end position="261"/>
    </location>
</feature>
<dbReference type="Pfam" id="PF05296">
    <property type="entry name" value="TAS2R"/>
    <property type="match status" value="1"/>
</dbReference>
<evidence type="ECO:0000256" key="9">
    <source>
        <dbReference type="ARBA" id="ARBA00023170"/>
    </source>
</evidence>
<evidence type="ECO:0000256" key="11">
    <source>
        <dbReference type="RuleBase" id="RU004423"/>
    </source>
</evidence>
<keyword evidence="4 12" id="KW-0716">Sensory transduction</keyword>
<evidence type="ECO:0000256" key="5">
    <source>
        <dbReference type="ARBA" id="ARBA00022692"/>
    </source>
</evidence>
<dbReference type="GO" id="GO:0016020">
    <property type="term" value="C:membrane"/>
    <property type="evidence" value="ECO:0007669"/>
    <property type="project" value="UniProtKB-SubCell"/>
</dbReference>
<evidence type="ECO:0000256" key="4">
    <source>
        <dbReference type="ARBA" id="ARBA00022606"/>
    </source>
</evidence>
<sequence length="312" mass="36080">STKQYNVTFLNATTVAIITLEVLAGMWINAFIVCVLCIGWIKKKTLNSNEKILLLLECSRFCYLCFSWIQAFLSEIYPDCLLVHPILQIVESADSFFNCSNLWVSACLCVFYCIKISNFRNRFFIYLKAKIDSMVPWLLLGSVIFSLIIGILVYNTIDKAVCKNLNFTCQGGVWKTTIRLEEHFYPLFFSAGFFYATSFMAVIFAAVFLLFSLWRHKCKMQTNSMNSLSVDAHIRAMKSIVSFFIMYSINFTSLILSLIYLNKYQNYVIFLFYIIQHAFPGVHSLLLIFSNPKLEKTLFRILSCVKCKVCMR</sequence>
<dbReference type="GO" id="GO:0004930">
    <property type="term" value="F:G protein-coupled receptor activity"/>
    <property type="evidence" value="ECO:0007669"/>
    <property type="project" value="UniProtKB-KW"/>
</dbReference>
<evidence type="ECO:0000256" key="12">
    <source>
        <dbReference type="RuleBase" id="RU004424"/>
    </source>
</evidence>
<feature type="transmembrane region" description="Helical" evidence="13">
    <location>
        <begin position="15"/>
        <end position="41"/>
    </location>
</feature>
<evidence type="ECO:0000256" key="7">
    <source>
        <dbReference type="ARBA" id="ARBA00023040"/>
    </source>
</evidence>
<feature type="transmembrane region" description="Helical" evidence="13">
    <location>
        <begin position="53"/>
        <end position="73"/>
    </location>
</feature>
<gene>
    <name evidence="14" type="primary">Tas2r9</name>
    <name evidence="14" type="ORF">LEPASP_R01439</name>
</gene>
<keyword evidence="6 13" id="KW-1133">Transmembrane helix</keyword>
<keyword evidence="3 12" id="KW-0919">Taste</keyword>
<comment type="similarity">
    <text evidence="2 11">Belongs to the G-protein coupled receptor T2R family.</text>
</comment>
<evidence type="ECO:0000256" key="6">
    <source>
        <dbReference type="ARBA" id="ARBA00022989"/>
    </source>
</evidence>
<dbReference type="EMBL" id="VXAX01000343">
    <property type="protein sequence ID" value="NXL69647.1"/>
    <property type="molecule type" value="Genomic_DNA"/>
</dbReference>
<dbReference type="GO" id="GO:0033038">
    <property type="term" value="F:bitter taste receptor activity"/>
    <property type="evidence" value="ECO:0007669"/>
    <property type="project" value="InterPro"/>
</dbReference>
<evidence type="ECO:0000256" key="2">
    <source>
        <dbReference type="ARBA" id="ARBA00007376"/>
    </source>
</evidence>
<feature type="non-terminal residue" evidence="14">
    <location>
        <position position="1"/>
    </location>
</feature>
<dbReference type="Gene3D" id="1.20.1070.10">
    <property type="entry name" value="Rhodopsin 7-helix transmembrane proteins"/>
    <property type="match status" value="1"/>
</dbReference>
<feature type="non-terminal residue" evidence="14">
    <location>
        <position position="312"/>
    </location>
</feature>
<feature type="transmembrane region" description="Helical" evidence="13">
    <location>
        <begin position="267"/>
        <end position="289"/>
    </location>
</feature>
<evidence type="ECO:0000313" key="15">
    <source>
        <dbReference type="Proteomes" id="UP000558164"/>
    </source>
</evidence>
<keyword evidence="10 12" id="KW-0807">Transducer</keyword>
<evidence type="ECO:0000256" key="13">
    <source>
        <dbReference type="SAM" id="Phobius"/>
    </source>
</evidence>
<dbReference type="Proteomes" id="UP000558164">
    <property type="component" value="Unassembled WGS sequence"/>
</dbReference>
<dbReference type="CDD" id="cd13950">
    <property type="entry name" value="7tm_TAS2R"/>
    <property type="match status" value="1"/>
</dbReference>
<keyword evidence="9 12" id="KW-0675">Receptor</keyword>
<feature type="transmembrane region" description="Helical" evidence="13">
    <location>
        <begin position="193"/>
        <end position="214"/>
    </location>
</feature>
<evidence type="ECO:0000256" key="10">
    <source>
        <dbReference type="ARBA" id="ARBA00023224"/>
    </source>
</evidence>
<keyword evidence="8 12" id="KW-0472">Membrane</keyword>
<evidence type="ECO:0000256" key="8">
    <source>
        <dbReference type="ARBA" id="ARBA00023136"/>
    </source>
</evidence>
<accession>A0A7L0URN3</accession>
<evidence type="ECO:0000256" key="1">
    <source>
        <dbReference type="ARBA" id="ARBA00004141"/>
    </source>
</evidence>
<keyword evidence="5 12" id="KW-0812">Transmembrane</keyword>
<dbReference type="InterPro" id="IPR007960">
    <property type="entry name" value="TAS2R"/>
</dbReference>
<dbReference type="FunFam" id="1.20.1070.10:FF:000055">
    <property type="entry name" value="Taste receptor type 2"/>
    <property type="match status" value="1"/>
</dbReference>
<comment type="caution">
    <text evidence="14">The sequence shown here is derived from an EMBL/GenBank/DDBJ whole genome shotgun (WGS) entry which is preliminary data.</text>
</comment>
<dbReference type="AlphaFoldDB" id="A0A7L0URN3"/>
<evidence type="ECO:0000256" key="3">
    <source>
        <dbReference type="ARBA" id="ARBA00022480"/>
    </source>
</evidence>
<protein>
    <recommendedName>
        <fullName evidence="12">Taste receptor type 2</fullName>
    </recommendedName>
</protein>
<keyword evidence="15" id="KW-1185">Reference proteome</keyword>
<reference evidence="14 15" key="1">
    <citation type="submission" date="2019-09" db="EMBL/GenBank/DDBJ databases">
        <title>Bird 10,000 Genomes (B10K) Project - Family phase.</title>
        <authorList>
            <person name="Zhang G."/>
        </authorList>
    </citation>
    <scope>NUCLEOTIDE SEQUENCE [LARGE SCALE GENOMIC DNA]</scope>
    <source>
        <strain evidence="14">B10K-DU-001-35</strain>
        <tissue evidence="14">Muscle</tissue>
    </source>
</reference>
<feature type="transmembrane region" description="Helical" evidence="13">
    <location>
        <begin position="135"/>
        <end position="157"/>
    </location>
</feature>
<organism evidence="14 15">
    <name type="scientific">Leptocoma aspasia</name>
    <dbReference type="NCBI Taxonomy" id="2585812"/>
    <lineage>
        <taxon>Eukaryota</taxon>
        <taxon>Metazoa</taxon>
        <taxon>Chordata</taxon>
        <taxon>Craniata</taxon>
        <taxon>Vertebrata</taxon>
        <taxon>Euteleostomi</taxon>
        <taxon>Archelosauria</taxon>
        <taxon>Archosauria</taxon>
        <taxon>Dinosauria</taxon>
        <taxon>Saurischia</taxon>
        <taxon>Theropoda</taxon>
        <taxon>Coelurosauria</taxon>
        <taxon>Aves</taxon>
        <taxon>Neognathae</taxon>
        <taxon>Neoaves</taxon>
        <taxon>Telluraves</taxon>
        <taxon>Australaves</taxon>
        <taxon>Passeriformes</taxon>
        <taxon>Passeroidea</taxon>
        <taxon>Nectariniidae</taxon>
        <taxon>Leptocoma</taxon>
    </lineage>
</organism>
<proteinExistence type="inferred from homology"/>